<protein>
    <submittedName>
        <fullName evidence="2">Uncharacterized protein</fullName>
    </submittedName>
</protein>
<reference evidence="3" key="1">
    <citation type="journal article" date="2019" name="Int. J. Syst. Evol. Microbiol.">
        <title>The Global Catalogue of Microorganisms (GCM) 10K type strain sequencing project: providing services to taxonomists for standard genome sequencing and annotation.</title>
        <authorList>
            <consortium name="The Broad Institute Genomics Platform"/>
            <consortium name="The Broad Institute Genome Sequencing Center for Infectious Disease"/>
            <person name="Wu L."/>
            <person name="Ma J."/>
        </authorList>
    </citation>
    <scope>NUCLEOTIDE SEQUENCE [LARGE SCALE GENOMIC DNA]</scope>
    <source>
        <strain evidence="3">TBRC 5832</strain>
    </source>
</reference>
<proteinExistence type="predicted"/>
<accession>A0ABV8J6W9</accession>
<feature type="region of interest" description="Disordered" evidence="1">
    <location>
        <begin position="1"/>
        <end position="26"/>
    </location>
</feature>
<keyword evidence="3" id="KW-1185">Reference proteome</keyword>
<dbReference type="EMBL" id="JBHSBL010000025">
    <property type="protein sequence ID" value="MFC4070767.1"/>
    <property type="molecule type" value="Genomic_DNA"/>
</dbReference>
<comment type="caution">
    <text evidence="2">The sequence shown here is derived from an EMBL/GenBank/DDBJ whole genome shotgun (WGS) entry which is preliminary data.</text>
</comment>
<name>A0ABV8J6W9_9ACTN</name>
<evidence type="ECO:0000313" key="2">
    <source>
        <dbReference type="EMBL" id="MFC4070767.1"/>
    </source>
</evidence>
<gene>
    <name evidence="2" type="ORF">ACFO0C_38065</name>
</gene>
<organism evidence="2 3">
    <name type="scientific">Actinoplanes subglobosus</name>
    <dbReference type="NCBI Taxonomy" id="1547892"/>
    <lineage>
        <taxon>Bacteria</taxon>
        <taxon>Bacillati</taxon>
        <taxon>Actinomycetota</taxon>
        <taxon>Actinomycetes</taxon>
        <taxon>Micromonosporales</taxon>
        <taxon>Micromonosporaceae</taxon>
        <taxon>Actinoplanes</taxon>
    </lineage>
</organism>
<dbReference type="Proteomes" id="UP001595867">
    <property type="component" value="Unassembled WGS sequence"/>
</dbReference>
<sequence>MTADSDEGGPAGPWPGTATTQRRDEGEIRMTVTANLDKLLDKKFEDLDLHALPNAPVDALAGVSKADAEALAKAFDVKTIGDLGRNPYIKAAVSITSLADASN</sequence>
<evidence type="ECO:0000313" key="3">
    <source>
        <dbReference type="Proteomes" id="UP001595867"/>
    </source>
</evidence>
<evidence type="ECO:0000256" key="1">
    <source>
        <dbReference type="SAM" id="MobiDB-lite"/>
    </source>
</evidence>